<feature type="compositionally biased region" description="Polar residues" evidence="1">
    <location>
        <begin position="1"/>
        <end position="10"/>
    </location>
</feature>
<reference evidence="2" key="1">
    <citation type="submission" date="2020-06" db="EMBL/GenBank/DDBJ databases">
        <authorList>
            <person name="Onetto C."/>
        </authorList>
    </citation>
    <scope>NUCLEOTIDE SEQUENCE</scope>
</reference>
<proteinExistence type="predicted"/>
<dbReference type="EMBL" id="CAIJEO010000007">
    <property type="protein sequence ID" value="CAD0097034.1"/>
    <property type="molecule type" value="Genomic_DNA"/>
</dbReference>
<dbReference type="Proteomes" id="UP000714618">
    <property type="component" value="Unassembled WGS sequence"/>
</dbReference>
<feature type="compositionally biased region" description="Low complexity" evidence="1">
    <location>
        <begin position="60"/>
        <end position="70"/>
    </location>
</feature>
<evidence type="ECO:0000313" key="3">
    <source>
        <dbReference type="Proteomes" id="UP000714618"/>
    </source>
</evidence>
<protein>
    <submittedName>
        <fullName evidence="2">Uncharacterized protein</fullName>
    </submittedName>
</protein>
<name>A0A9N8PJR3_9PEZI</name>
<keyword evidence="3" id="KW-1185">Reference proteome</keyword>
<feature type="region of interest" description="Disordered" evidence="1">
    <location>
        <begin position="49"/>
        <end position="77"/>
    </location>
</feature>
<dbReference type="AlphaFoldDB" id="A0A9N8PJR3"/>
<feature type="region of interest" description="Disordered" evidence="1">
    <location>
        <begin position="1"/>
        <end position="32"/>
    </location>
</feature>
<evidence type="ECO:0000256" key="1">
    <source>
        <dbReference type="SAM" id="MobiDB-lite"/>
    </source>
</evidence>
<gene>
    <name evidence="2" type="ORF">AWRI4233_LOCUS6025</name>
</gene>
<sequence length="130" mass="14308">MSTSIYNPSQDLRRSSTTSRHRRSSVSLHSTPGLGLIKTISRDLVHGWHTPTALQKERPSSPSLAPASRAYKPRHAARDAMKSFTPVASHQADTAQEAANSYFGNPKQSFITTLSTRFSSAYLSHHGRCD</sequence>
<comment type="caution">
    <text evidence="2">The sequence shown here is derived from an EMBL/GenBank/DDBJ whole genome shotgun (WGS) entry which is preliminary data.</text>
</comment>
<accession>A0A9N8PJR3</accession>
<organism evidence="2 3">
    <name type="scientific">Aureobasidium mustum</name>
    <dbReference type="NCBI Taxonomy" id="2773714"/>
    <lineage>
        <taxon>Eukaryota</taxon>
        <taxon>Fungi</taxon>
        <taxon>Dikarya</taxon>
        <taxon>Ascomycota</taxon>
        <taxon>Pezizomycotina</taxon>
        <taxon>Dothideomycetes</taxon>
        <taxon>Dothideomycetidae</taxon>
        <taxon>Dothideales</taxon>
        <taxon>Saccotheciaceae</taxon>
        <taxon>Aureobasidium</taxon>
    </lineage>
</organism>
<dbReference type="OrthoDB" id="3936555at2759"/>
<evidence type="ECO:0000313" key="2">
    <source>
        <dbReference type="EMBL" id="CAD0097034.1"/>
    </source>
</evidence>